<feature type="domain" description="N-acetyltransferase" evidence="2">
    <location>
        <begin position="53"/>
        <end position="210"/>
    </location>
</feature>
<dbReference type="PROSITE" id="PS51186">
    <property type="entry name" value="GNAT"/>
    <property type="match status" value="1"/>
</dbReference>
<dbReference type="PANTHER" id="PTHR42791:SF1">
    <property type="entry name" value="N-ACETYLTRANSFERASE DOMAIN-CONTAINING PROTEIN"/>
    <property type="match status" value="1"/>
</dbReference>
<comment type="caution">
    <text evidence="3">The sequence shown here is derived from an EMBL/GenBank/DDBJ whole genome shotgun (WGS) entry which is preliminary data.</text>
</comment>
<feature type="compositionally biased region" description="Low complexity" evidence="1">
    <location>
        <begin position="206"/>
        <end position="226"/>
    </location>
</feature>
<proteinExistence type="predicted"/>
<dbReference type="SUPFAM" id="SSF55729">
    <property type="entry name" value="Acyl-CoA N-acyltransferases (Nat)"/>
    <property type="match status" value="1"/>
</dbReference>
<dbReference type="PANTHER" id="PTHR42791">
    <property type="entry name" value="GNAT FAMILY ACETYLTRANSFERASE"/>
    <property type="match status" value="1"/>
</dbReference>
<dbReference type="Gene3D" id="3.40.630.30">
    <property type="match status" value="1"/>
</dbReference>
<dbReference type="CDD" id="cd04301">
    <property type="entry name" value="NAT_SF"/>
    <property type="match status" value="1"/>
</dbReference>
<dbReference type="InterPro" id="IPR052523">
    <property type="entry name" value="Trichothecene_AcTrans"/>
</dbReference>
<evidence type="ECO:0000256" key="1">
    <source>
        <dbReference type="SAM" id="MobiDB-lite"/>
    </source>
</evidence>
<dbReference type="InterPro" id="IPR000182">
    <property type="entry name" value="GNAT_dom"/>
</dbReference>
<dbReference type="InterPro" id="IPR016181">
    <property type="entry name" value="Acyl_CoA_acyltransferase"/>
</dbReference>
<dbReference type="RefSeq" id="WP_162392378.1">
    <property type="nucleotide sequence ID" value="NZ_JAABOZ010000001.1"/>
</dbReference>
<evidence type="ECO:0000313" key="4">
    <source>
        <dbReference type="Proteomes" id="UP000470470"/>
    </source>
</evidence>
<name>A0A7K3WFT7_9ACTN</name>
<gene>
    <name evidence="3" type="ORF">G1H19_15255</name>
</gene>
<evidence type="ECO:0000259" key="2">
    <source>
        <dbReference type="PROSITE" id="PS51186"/>
    </source>
</evidence>
<protein>
    <submittedName>
        <fullName evidence="3">GNAT family N-acetyltransferase</fullName>
    </submittedName>
</protein>
<reference evidence="3 4" key="1">
    <citation type="submission" date="2020-02" db="EMBL/GenBank/DDBJ databases">
        <title>The whole genome sequence of CPCC 205119.</title>
        <authorList>
            <person name="Jiang Z."/>
        </authorList>
    </citation>
    <scope>NUCLEOTIDE SEQUENCE [LARGE SCALE GENOMIC DNA]</scope>
    <source>
        <strain evidence="3 4">CPCC 205119</strain>
    </source>
</reference>
<dbReference type="Pfam" id="PF00583">
    <property type="entry name" value="Acetyltransf_1"/>
    <property type="match status" value="1"/>
</dbReference>
<evidence type="ECO:0000313" key="3">
    <source>
        <dbReference type="EMBL" id="NEL55348.1"/>
    </source>
</evidence>
<sequence length="226" mass="23838">MGTRPLVADVRTLLATAYLTDPLIHWLFSGVDEPQHATAAWLSLFVERYLAHGTVDPLFVDGDLAAVALWRLPDPGPEDAPVAAGSSPAAPVPGAVGLPSAAGLYTALVGLERASSAGRALHVLADLAPVTPHAYLHFFVVAPTHHRRGVGSRLLVTGLDRADRRGLDAHLETTNPAAVPFYEAHGFTVHTTVTLDAGGPPLWAMRRPAPARRPTSSTTLRTSSPP</sequence>
<accession>A0A7K3WFT7</accession>
<organism evidence="3 4">
    <name type="scientific">Goekera deserti</name>
    <dbReference type="NCBI Taxonomy" id="2497753"/>
    <lineage>
        <taxon>Bacteria</taxon>
        <taxon>Bacillati</taxon>
        <taxon>Actinomycetota</taxon>
        <taxon>Actinomycetes</taxon>
        <taxon>Geodermatophilales</taxon>
        <taxon>Geodermatophilaceae</taxon>
        <taxon>Goekera</taxon>
    </lineage>
</organism>
<feature type="region of interest" description="Disordered" evidence="1">
    <location>
        <begin position="200"/>
        <end position="226"/>
    </location>
</feature>
<dbReference type="AlphaFoldDB" id="A0A7K3WFT7"/>
<dbReference type="Proteomes" id="UP000470470">
    <property type="component" value="Unassembled WGS sequence"/>
</dbReference>
<dbReference type="GO" id="GO:0016747">
    <property type="term" value="F:acyltransferase activity, transferring groups other than amino-acyl groups"/>
    <property type="evidence" value="ECO:0007669"/>
    <property type="project" value="InterPro"/>
</dbReference>
<keyword evidence="3" id="KW-0808">Transferase</keyword>
<dbReference type="EMBL" id="JAAGWK010000022">
    <property type="protein sequence ID" value="NEL55348.1"/>
    <property type="molecule type" value="Genomic_DNA"/>
</dbReference>
<keyword evidence="4" id="KW-1185">Reference proteome</keyword>